<gene>
    <name evidence="2" type="ORF">SAMN05216262_107103</name>
</gene>
<dbReference type="Pfam" id="PF13473">
    <property type="entry name" value="Cupredoxin_1"/>
    <property type="match status" value="1"/>
</dbReference>
<keyword evidence="3" id="KW-1185">Reference proteome</keyword>
<sequence length="92" mass="10024">MTKANVANTTVVVKGGSYQPSRIRVASGKQTRLKFPCKDASPCAATVLFPDFEISEDLPMARDKFGELPAMLAGEYTFHCPMKRSLGSLIVE</sequence>
<dbReference type="InterPro" id="IPR028096">
    <property type="entry name" value="EfeO_Cupredoxin"/>
</dbReference>
<dbReference type="InterPro" id="IPR008972">
    <property type="entry name" value="Cupredoxin"/>
</dbReference>
<dbReference type="EMBL" id="FOBI01000007">
    <property type="protein sequence ID" value="SEL21317.1"/>
    <property type="molecule type" value="Genomic_DNA"/>
</dbReference>
<name>A0A1H7NEH0_9GAMM</name>
<feature type="domain" description="EfeO-type cupredoxin-like" evidence="1">
    <location>
        <begin position="5"/>
        <end position="91"/>
    </location>
</feature>
<dbReference type="Proteomes" id="UP000199297">
    <property type="component" value="Unassembled WGS sequence"/>
</dbReference>
<dbReference type="SUPFAM" id="SSF49503">
    <property type="entry name" value="Cupredoxins"/>
    <property type="match status" value="1"/>
</dbReference>
<evidence type="ECO:0000259" key="1">
    <source>
        <dbReference type="Pfam" id="PF13473"/>
    </source>
</evidence>
<accession>A0A1H7NEH0</accession>
<reference evidence="3" key="1">
    <citation type="submission" date="2016-10" db="EMBL/GenBank/DDBJ databases">
        <authorList>
            <person name="Varghese N."/>
            <person name="Submissions S."/>
        </authorList>
    </citation>
    <scope>NUCLEOTIDE SEQUENCE [LARGE SCALE GENOMIC DNA]</scope>
    <source>
        <strain evidence="3">CGMCC 1.9127</strain>
    </source>
</reference>
<dbReference type="RefSeq" id="WP_233143931.1">
    <property type="nucleotide sequence ID" value="NZ_FOBI01000007.1"/>
</dbReference>
<organism evidence="2 3">
    <name type="scientific">Colwellia chukchiensis</name>
    <dbReference type="NCBI Taxonomy" id="641665"/>
    <lineage>
        <taxon>Bacteria</taxon>
        <taxon>Pseudomonadati</taxon>
        <taxon>Pseudomonadota</taxon>
        <taxon>Gammaproteobacteria</taxon>
        <taxon>Alteromonadales</taxon>
        <taxon>Colwelliaceae</taxon>
        <taxon>Colwellia</taxon>
    </lineage>
</organism>
<dbReference type="Gene3D" id="2.60.40.420">
    <property type="entry name" value="Cupredoxins - blue copper proteins"/>
    <property type="match status" value="1"/>
</dbReference>
<dbReference type="AlphaFoldDB" id="A0A1H7NEH0"/>
<evidence type="ECO:0000313" key="2">
    <source>
        <dbReference type="EMBL" id="SEL21317.1"/>
    </source>
</evidence>
<proteinExistence type="predicted"/>
<evidence type="ECO:0000313" key="3">
    <source>
        <dbReference type="Proteomes" id="UP000199297"/>
    </source>
</evidence>
<dbReference type="STRING" id="641665.GCA_002104455_03360"/>
<protein>
    <submittedName>
        <fullName evidence="2">Cupredoxin-like domain-containing protein</fullName>
    </submittedName>
</protein>